<dbReference type="Proteomes" id="UP001153954">
    <property type="component" value="Unassembled WGS sequence"/>
</dbReference>
<dbReference type="AlphaFoldDB" id="A0AAU9T9M0"/>
<keyword evidence="1" id="KW-0472">Membrane</keyword>
<keyword evidence="3" id="KW-1185">Reference proteome</keyword>
<evidence type="ECO:0000256" key="1">
    <source>
        <dbReference type="SAM" id="Phobius"/>
    </source>
</evidence>
<gene>
    <name evidence="2" type="ORF">EEDITHA_LOCUS301</name>
</gene>
<keyword evidence="1" id="KW-0812">Transmembrane</keyword>
<proteinExistence type="predicted"/>
<protein>
    <recommendedName>
        <fullName evidence="4">DDE-1 domain-containing protein</fullName>
    </recommendedName>
</protein>
<name>A0AAU9T9M0_EUPED</name>
<sequence length="131" mass="14498">MARAIGFNKSQCDKFYKNLSDLRDTYNPSDRIFNIDETGISTVPNKLPKMISTKGKRCVNKISSTKRVTNVTVICAMSTGGYFLSPAFIYARKRMRAELLDGAPPSLIGMVSASSSINYDLFPQVSLLALF</sequence>
<feature type="transmembrane region" description="Helical" evidence="1">
    <location>
        <begin position="71"/>
        <end position="91"/>
    </location>
</feature>
<evidence type="ECO:0000313" key="2">
    <source>
        <dbReference type="EMBL" id="CAH2083654.1"/>
    </source>
</evidence>
<comment type="caution">
    <text evidence="2">The sequence shown here is derived from an EMBL/GenBank/DDBJ whole genome shotgun (WGS) entry which is preliminary data.</text>
</comment>
<accession>A0AAU9T9M0</accession>
<evidence type="ECO:0000313" key="3">
    <source>
        <dbReference type="Proteomes" id="UP001153954"/>
    </source>
</evidence>
<dbReference type="EMBL" id="CAKOGL010000001">
    <property type="protein sequence ID" value="CAH2083654.1"/>
    <property type="molecule type" value="Genomic_DNA"/>
</dbReference>
<organism evidence="2 3">
    <name type="scientific">Euphydryas editha</name>
    <name type="common">Edith's checkerspot</name>
    <dbReference type="NCBI Taxonomy" id="104508"/>
    <lineage>
        <taxon>Eukaryota</taxon>
        <taxon>Metazoa</taxon>
        <taxon>Ecdysozoa</taxon>
        <taxon>Arthropoda</taxon>
        <taxon>Hexapoda</taxon>
        <taxon>Insecta</taxon>
        <taxon>Pterygota</taxon>
        <taxon>Neoptera</taxon>
        <taxon>Endopterygota</taxon>
        <taxon>Lepidoptera</taxon>
        <taxon>Glossata</taxon>
        <taxon>Ditrysia</taxon>
        <taxon>Papilionoidea</taxon>
        <taxon>Nymphalidae</taxon>
        <taxon>Nymphalinae</taxon>
        <taxon>Euphydryas</taxon>
    </lineage>
</organism>
<keyword evidence="1" id="KW-1133">Transmembrane helix</keyword>
<evidence type="ECO:0008006" key="4">
    <source>
        <dbReference type="Google" id="ProtNLM"/>
    </source>
</evidence>
<reference evidence="2" key="1">
    <citation type="submission" date="2022-03" db="EMBL/GenBank/DDBJ databases">
        <authorList>
            <person name="Tunstrom K."/>
        </authorList>
    </citation>
    <scope>NUCLEOTIDE SEQUENCE</scope>
</reference>